<gene>
    <name evidence="7" type="primary">entC</name>
    <name evidence="7" type="ORF">GTPT_0226</name>
</gene>
<protein>
    <recommendedName>
        <fullName evidence="3">isochorismate synthase</fullName>
        <ecNumber evidence="3">5.4.4.2</ecNumber>
    </recommendedName>
    <alternativeName>
        <fullName evidence="5">Isochorismate mutase</fullName>
    </alternativeName>
</protein>
<name>A0A085JQA1_9GAMM</name>
<dbReference type="InterPro" id="IPR015890">
    <property type="entry name" value="Chorismate_C"/>
</dbReference>
<dbReference type="GO" id="GO:0008909">
    <property type="term" value="F:isochorismate synthase activity"/>
    <property type="evidence" value="ECO:0007669"/>
    <property type="project" value="UniProtKB-EC"/>
</dbReference>
<evidence type="ECO:0000256" key="2">
    <source>
        <dbReference type="ARBA" id="ARBA00005297"/>
    </source>
</evidence>
<feature type="domain" description="Chorismate-utilising enzyme C-terminal" evidence="6">
    <location>
        <begin position="127"/>
        <end position="382"/>
    </location>
</feature>
<evidence type="ECO:0000256" key="1">
    <source>
        <dbReference type="ARBA" id="ARBA00000799"/>
    </source>
</evidence>
<dbReference type="EC" id="5.4.4.2" evidence="3"/>
<keyword evidence="4 7" id="KW-0413">Isomerase</keyword>
<proteinExistence type="inferred from homology"/>
<evidence type="ECO:0000256" key="3">
    <source>
        <dbReference type="ARBA" id="ARBA00012824"/>
    </source>
</evidence>
<dbReference type="NCBIfam" id="TIGR00543">
    <property type="entry name" value="isochor_syn"/>
    <property type="match status" value="1"/>
</dbReference>
<evidence type="ECO:0000313" key="7">
    <source>
        <dbReference type="EMBL" id="KFD22647.1"/>
    </source>
</evidence>
<accession>A0A085JQA1</accession>
<dbReference type="InterPro" id="IPR005801">
    <property type="entry name" value="ADC_synthase"/>
</dbReference>
<dbReference type="eggNOG" id="COG1169">
    <property type="taxonomic scope" value="Bacteria"/>
</dbReference>
<dbReference type="InterPro" id="IPR004561">
    <property type="entry name" value="IsoChor_synthase"/>
</dbReference>
<organism evidence="7 8">
    <name type="scientific">Tatumella ptyseos ATCC 33301</name>
    <dbReference type="NCBI Taxonomy" id="1005995"/>
    <lineage>
        <taxon>Bacteria</taxon>
        <taxon>Pseudomonadati</taxon>
        <taxon>Pseudomonadota</taxon>
        <taxon>Gammaproteobacteria</taxon>
        <taxon>Enterobacterales</taxon>
        <taxon>Erwiniaceae</taxon>
        <taxon>Tatumella</taxon>
    </lineage>
</organism>
<dbReference type="Proteomes" id="UP000028602">
    <property type="component" value="Unassembled WGS sequence"/>
</dbReference>
<keyword evidence="8" id="KW-1185">Reference proteome</keyword>
<dbReference type="OrthoDB" id="9806579at2"/>
<comment type="similarity">
    <text evidence="2">Belongs to the isochorismate synthase family.</text>
</comment>
<dbReference type="PANTHER" id="PTHR42839:SF2">
    <property type="entry name" value="ISOCHORISMATE SYNTHASE ENTC"/>
    <property type="match status" value="1"/>
</dbReference>
<sequence length="397" mass="44012">MVEMEQFENPSVYDFPSLSDRFLFTSRWKSLLTDGCFRRLTSPLTEDGTPGARFSVQAEAALREARLAGIRHPVIAGAIPFDPCQPSELFIPESYRFIDRDHLVRAAKTSPDFAGGEVTGSRLIPEQPAFMAMVSQAIEAMERGEADKVVLSRLQEICSRDAIDMTGLMSQIVRQNPDNYHFHLPLSCGATLLGASPELLLRKEGANFYSCPLAGSAGRSADPAEDTLRGRDLMNSEKDRREHQLVTDDMRRTLQPVSKTLSVPDVPHLLTTSTLWHLATDIRGTLQHTDTSALSLAALLHPTPALSGYPHRQALDLIRTLEPFNRKLFGGMVGWCDDQGNGEWVVTIRCATVKEKTVTLFAGAGIIPASDPYSEWRETGIKLNTMLRAFGLERTER</sequence>
<evidence type="ECO:0000256" key="4">
    <source>
        <dbReference type="ARBA" id="ARBA00023235"/>
    </source>
</evidence>
<comment type="caution">
    <text evidence="7">The sequence shown here is derived from an EMBL/GenBank/DDBJ whole genome shotgun (WGS) entry which is preliminary data.</text>
</comment>
<dbReference type="RefSeq" id="WP_025903847.1">
    <property type="nucleotide sequence ID" value="NZ_ATMJ01000010.1"/>
</dbReference>
<dbReference type="PANTHER" id="PTHR42839">
    <property type="entry name" value="ISOCHORISMATE SYNTHASE ENTC"/>
    <property type="match status" value="1"/>
</dbReference>
<dbReference type="Pfam" id="PF00425">
    <property type="entry name" value="Chorismate_bind"/>
    <property type="match status" value="1"/>
</dbReference>
<dbReference type="Gene3D" id="3.60.120.10">
    <property type="entry name" value="Anthranilate synthase"/>
    <property type="match status" value="1"/>
</dbReference>
<evidence type="ECO:0000313" key="8">
    <source>
        <dbReference type="Proteomes" id="UP000028602"/>
    </source>
</evidence>
<evidence type="ECO:0000256" key="5">
    <source>
        <dbReference type="ARBA" id="ARBA00041564"/>
    </source>
</evidence>
<evidence type="ECO:0000259" key="6">
    <source>
        <dbReference type="Pfam" id="PF00425"/>
    </source>
</evidence>
<dbReference type="SUPFAM" id="SSF56322">
    <property type="entry name" value="ADC synthase"/>
    <property type="match status" value="1"/>
</dbReference>
<dbReference type="EMBL" id="JMPR01000004">
    <property type="protein sequence ID" value="KFD22647.1"/>
    <property type="molecule type" value="Genomic_DNA"/>
</dbReference>
<reference evidence="7 8" key="1">
    <citation type="submission" date="2014-05" db="EMBL/GenBank/DDBJ databases">
        <title>ATOL: Assembling a taxonomically balanced genome-scale reconstruction of the evolutionary history of the Enterobacteriaceae.</title>
        <authorList>
            <person name="Plunkett G.III."/>
            <person name="Neeno-Eckwall E.C."/>
            <person name="Glasner J.D."/>
            <person name="Perna N.T."/>
        </authorList>
    </citation>
    <scope>NUCLEOTIDE SEQUENCE [LARGE SCALE GENOMIC DNA]</scope>
    <source>
        <strain evidence="7 8">ATCC 33301</strain>
    </source>
</reference>
<comment type="catalytic activity">
    <reaction evidence="1">
        <text>chorismate = isochorismate</text>
        <dbReference type="Rhea" id="RHEA:18985"/>
        <dbReference type="ChEBI" id="CHEBI:29748"/>
        <dbReference type="ChEBI" id="CHEBI:29780"/>
        <dbReference type="EC" id="5.4.4.2"/>
    </reaction>
</comment>
<dbReference type="AlphaFoldDB" id="A0A085JQA1"/>